<dbReference type="Proteomes" id="UP000286681">
    <property type="component" value="Unassembled WGS sequence"/>
</dbReference>
<evidence type="ECO:0000313" key="5">
    <source>
        <dbReference type="Proteomes" id="UP000286681"/>
    </source>
</evidence>
<evidence type="ECO:0008006" key="6">
    <source>
        <dbReference type="Google" id="ProtNLM"/>
    </source>
</evidence>
<dbReference type="EMBL" id="QQWO01000038">
    <property type="protein sequence ID" value="RSU97125.1"/>
    <property type="molecule type" value="Genomic_DNA"/>
</dbReference>
<reference evidence="4" key="2">
    <citation type="submission" date="2016-12" db="EMBL/GenBank/DDBJ databases">
        <title>Whole genome sequencing of Sphingomonas sp. ABOJV.</title>
        <authorList>
            <person name="Conlan S."/>
            <person name="Thomas P.J."/>
            <person name="Mullikin J."/>
            <person name="Palmore T.N."/>
            <person name="Frank K.M."/>
            <person name="Segre J.A."/>
        </authorList>
    </citation>
    <scope>NUCLEOTIDE SEQUENCE [LARGE SCALE GENOMIC DNA]</scope>
    <source>
        <strain evidence="4">ABOJV</strain>
    </source>
</reference>
<feature type="compositionally biased region" description="Gly residues" evidence="1">
    <location>
        <begin position="247"/>
        <end position="265"/>
    </location>
</feature>
<dbReference type="AlphaFoldDB" id="A0A1L6JEN8"/>
<dbReference type="Proteomes" id="UP000185161">
    <property type="component" value="Chromosome"/>
</dbReference>
<keyword evidence="4" id="KW-1185">Reference proteome</keyword>
<name>A0A1L6JEN8_9SPHN</name>
<dbReference type="GeneID" id="44134844"/>
<reference evidence="2" key="1">
    <citation type="submission" date="2016-12" db="EMBL/GenBank/DDBJ databases">
        <title>Whole genome sequencing of Sphingomonas koreensis.</title>
        <authorList>
            <person name="Conlan S."/>
            <person name="Thomas P.J."/>
            <person name="Mullikin J."/>
            <person name="Palmore T.N."/>
            <person name="Frank K.M."/>
            <person name="Segre J.A."/>
        </authorList>
    </citation>
    <scope>NUCLEOTIDE SEQUENCE</scope>
    <source>
        <strain evidence="2">ABOJV</strain>
    </source>
</reference>
<protein>
    <recommendedName>
        <fullName evidence="6">Terminase</fullName>
    </recommendedName>
</protein>
<evidence type="ECO:0000313" key="3">
    <source>
        <dbReference type="EMBL" id="RSU97125.1"/>
    </source>
</evidence>
<dbReference type="RefSeq" id="WP_075152772.1">
    <property type="nucleotide sequence ID" value="NZ_CP018820.1"/>
</dbReference>
<dbReference type="EMBL" id="CP018820">
    <property type="protein sequence ID" value="APR54392.1"/>
    <property type="molecule type" value="Genomic_DNA"/>
</dbReference>
<dbReference type="KEGG" id="skr:BRX40_19975"/>
<sequence>MHKPNSRWSRDTEIAFLLALRQTGNVQLAARTIGRSYGAAYARRKRYPEFALRWIEVVDAQQAEWAARHGVPANRGESHARLDGFTPLRRRAFLRALSETGQYKLASERVGISETAARNLRGRDPDFARQCEAALQRSPPLIEQIAWERAVEGWEEPVVVRGEVVGTRRRFSESLLRMLLGQAQAARRAEAAAEAKAGKRRPRIATREETNARLMKLLAGTGRRMRAEARAKQLAQAEAWEAMQRDAGGGDGDGWVRGGTRGPGR</sequence>
<proteinExistence type="predicted"/>
<evidence type="ECO:0000313" key="2">
    <source>
        <dbReference type="EMBL" id="APR54392.1"/>
    </source>
</evidence>
<dbReference type="OrthoDB" id="7449348at2"/>
<dbReference type="STRING" id="93064.BRX40_19975"/>
<feature type="region of interest" description="Disordered" evidence="1">
    <location>
        <begin position="240"/>
        <end position="265"/>
    </location>
</feature>
<reference evidence="3 5" key="3">
    <citation type="submission" date="2018-07" db="EMBL/GenBank/DDBJ databases">
        <title>Genomic and Epidemiologic Investigation of an Indolent Hospital Outbreak.</title>
        <authorList>
            <person name="Johnson R.C."/>
            <person name="Deming C."/>
            <person name="Conlan S."/>
            <person name="Zellmer C.J."/>
            <person name="Michelin A.V."/>
            <person name="Lee-Lin S."/>
            <person name="Thomas P.J."/>
            <person name="Park M."/>
            <person name="Weingarten R.A."/>
            <person name="Less J."/>
            <person name="Dekker J.P."/>
            <person name="Frank K.M."/>
            <person name="Musser K.A."/>
            <person name="Mcquiston J.R."/>
            <person name="Henderson D.K."/>
            <person name="Lau A.F."/>
            <person name="Palmore T.N."/>
            <person name="Segre J.A."/>
        </authorList>
    </citation>
    <scope>NUCLEOTIDE SEQUENCE [LARGE SCALE GENOMIC DNA]</scope>
    <source>
        <strain evidence="3 5">SK-NIH.Env10_0317</strain>
    </source>
</reference>
<evidence type="ECO:0000313" key="4">
    <source>
        <dbReference type="Proteomes" id="UP000185161"/>
    </source>
</evidence>
<organism evidence="2 4">
    <name type="scientific">Sphingomonas koreensis</name>
    <dbReference type="NCBI Taxonomy" id="93064"/>
    <lineage>
        <taxon>Bacteria</taxon>
        <taxon>Pseudomonadati</taxon>
        <taxon>Pseudomonadota</taxon>
        <taxon>Alphaproteobacteria</taxon>
        <taxon>Sphingomonadales</taxon>
        <taxon>Sphingomonadaceae</taxon>
        <taxon>Sphingomonas</taxon>
    </lineage>
</organism>
<gene>
    <name evidence="2" type="ORF">BRX40_19975</name>
    <name evidence="3" type="ORF">CA257_23045</name>
</gene>
<accession>A0A1L6JEN8</accession>
<evidence type="ECO:0000256" key="1">
    <source>
        <dbReference type="SAM" id="MobiDB-lite"/>
    </source>
</evidence>